<dbReference type="RGD" id="11508551">
    <property type="gene designation" value="Anp32a"/>
</dbReference>
<reference evidence="2" key="1">
    <citation type="journal article" date="2005" name="Genome Res.">
        <title>Gene and alternative splicing annotation with AIR.</title>
        <authorList>
            <person name="Florea L."/>
            <person name="Di Francesco V."/>
            <person name="Miller J."/>
            <person name="Turner R."/>
            <person name="Yao A."/>
            <person name="Harris M."/>
            <person name="Walenz B."/>
            <person name="Mobarry C."/>
            <person name="Merkulov G.V."/>
            <person name="Charlab R."/>
            <person name="Dew I."/>
            <person name="Deng Z."/>
            <person name="Istrail S."/>
            <person name="Li P."/>
            <person name="Sutton G."/>
        </authorList>
    </citation>
    <scope>NUCLEOTIDE SEQUENCE</scope>
    <source>
        <strain evidence="2">BN</strain>
    </source>
</reference>
<accession>A6J579</accession>
<feature type="compositionally biased region" description="Acidic residues" evidence="1">
    <location>
        <begin position="46"/>
        <end position="69"/>
    </location>
</feature>
<dbReference type="EMBL" id="CH473975">
    <property type="protein sequence ID" value="EDL95755.1"/>
    <property type="molecule type" value="Genomic_DNA"/>
</dbReference>
<protein>
    <submittedName>
        <fullName evidence="2">Acidic (Leucine-rich) nuclear phosphoprotein 32 family, member A, isoform CRA_b</fullName>
    </submittedName>
</protein>
<evidence type="ECO:0000313" key="3">
    <source>
        <dbReference type="Proteomes" id="UP000234681"/>
    </source>
</evidence>
<dbReference type="EMBL" id="CH473975">
    <property type="protein sequence ID" value="EDL95753.1"/>
    <property type="molecule type" value="Genomic_DNA"/>
</dbReference>
<gene>
    <name evidence="2 4" type="primary">Anp32a</name>
    <name evidence="2" type="ORF">rCG_58385</name>
</gene>
<evidence type="ECO:0000313" key="2">
    <source>
        <dbReference type="EMBL" id="EDL95753.1"/>
    </source>
</evidence>
<evidence type="ECO:0000313" key="4">
    <source>
        <dbReference type="RGD" id="11508551"/>
    </source>
</evidence>
<dbReference type="AlphaFoldDB" id="A6J579"/>
<name>A6J579_RAT</name>
<evidence type="ECO:0000256" key="1">
    <source>
        <dbReference type="SAM" id="MobiDB-lite"/>
    </source>
</evidence>
<organism evidence="2 3">
    <name type="scientific">Rattus norvegicus</name>
    <name type="common">Rat</name>
    <dbReference type="NCBI Taxonomy" id="10116"/>
    <lineage>
        <taxon>Eukaryota</taxon>
        <taxon>Metazoa</taxon>
        <taxon>Chordata</taxon>
        <taxon>Craniata</taxon>
        <taxon>Vertebrata</taxon>
        <taxon>Euteleostomi</taxon>
        <taxon>Mammalia</taxon>
        <taxon>Eutheria</taxon>
        <taxon>Euarchontoglires</taxon>
        <taxon>Glires</taxon>
        <taxon>Rodentia</taxon>
        <taxon>Myomorpha</taxon>
        <taxon>Muroidea</taxon>
        <taxon>Muridae</taxon>
        <taxon>Murinae</taxon>
        <taxon>Rattus</taxon>
    </lineage>
</organism>
<sequence length="86" mass="9975">MPTEKTCSSSCPRSCTSMAMTETTRRPLTLMLRATWRMTTRKMRMEDEEGYNDGEVDDEEDEEDAAEEEGSQKRKREPDDEGEEDD</sequence>
<feature type="region of interest" description="Disordered" evidence="1">
    <location>
        <begin position="40"/>
        <end position="86"/>
    </location>
</feature>
<reference evidence="2" key="2">
    <citation type="submission" date="2005-07" db="EMBL/GenBank/DDBJ databases">
        <authorList>
            <person name="Mural R.J."/>
            <person name="Li P.W."/>
            <person name="Adams M.D."/>
            <person name="Amanatides P.G."/>
            <person name="Baden-Tillson H."/>
            <person name="Barnstead M."/>
            <person name="Chin S.H."/>
            <person name="Dew I."/>
            <person name="Evans C.A."/>
            <person name="Ferriera S."/>
            <person name="Flanigan M."/>
            <person name="Fosler C."/>
            <person name="Glodek A."/>
            <person name="Gu Z."/>
            <person name="Holt R.A."/>
            <person name="Jennings D."/>
            <person name="Kraft C.L."/>
            <person name="Lu F."/>
            <person name="Nguyen T."/>
            <person name="Nusskern D.R."/>
            <person name="Pfannkoch C.M."/>
            <person name="Sitter C."/>
            <person name="Sutton G.G."/>
            <person name="Venter J.C."/>
            <person name="Wang Z."/>
            <person name="Woodage T."/>
            <person name="Zheng X.H."/>
            <person name="Zhong F."/>
        </authorList>
    </citation>
    <scope>NUCLEOTIDE SEQUENCE</scope>
    <source>
        <strain evidence="2">BN</strain>
    </source>
</reference>
<proteinExistence type="predicted"/>
<dbReference type="Proteomes" id="UP000234681">
    <property type="component" value="Chromosome 8"/>
</dbReference>
<reference evidence="3" key="3">
    <citation type="submission" date="2005-09" db="EMBL/GenBank/DDBJ databases">
        <authorList>
            <person name="Mural R.J."/>
            <person name="Li P.W."/>
            <person name="Adams M.D."/>
            <person name="Amanatides P.G."/>
            <person name="Baden-Tillson H."/>
            <person name="Barnstead M."/>
            <person name="Chin S.H."/>
            <person name="Dew I."/>
            <person name="Evans C.A."/>
            <person name="Ferriera S."/>
            <person name="Flanigan M."/>
            <person name="Fosler C."/>
            <person name="Glodek A."/>
            <person name="Gu Z."/>
            <person name="Holt R.A."/>
            <person name="Jennings D."/>
            <person name="Kraft C.L."/>
            <person name="Lu F."/>
            <person name="Nguyen T."/>
            <person name="Nusskern D.R."/>
            <person name="Pfannkoch C.M."/>
            <person name="Sitter C."/>
            <person name="Sutton G.G."/>
            <person name="Venter J.C."/>
            <person name="Wang Z."/>
            <person name="Woodage T."/>
            <person name="Zheng X.H."/>
            <person name="Zhong F."/>
        </authorList>
    </citation>
    <scope>NUCLEOTIDE SEQUENCE [LARGE SCALE GENOMIC DNA]</scope>
    <source>
        <strain>BN</strain>
        <strain evidence="3">Sprague-Dawley</strain>
    </source>
</reference>